<dbReference type="SUPFAM" id="SSF51445">
    <property type="entry name" value="(Trans)glycosidases"/>
    <property type="match status" value="1"/>
</dbReference>
<dbReference type="PRINTS" id="PR00742">
    <property type="entry name" value="GLHYDRLASE35"/>
</dbReference>
<evidence type="ECO:0000313" key="6">
    <source>
        <dbReference type="Proteomes" id="UP001212841"/>
    </source>
</evidence>
<comment type="caution">
    <text evidence="5">The sequence shown here is derived from an EMBL/GenBank/DDBJ whole genome shotgun (WGS) entry which is preliminary data.</text>
</comment>
<proteinExistence type="inferred from homology"/>
<feature type="domain" description="Glycoside hydrolase 35 catalytic" evidence="4">
    <location>
        <begin position="333"/>
        <end position="419"/>
    </location>
</feature>
<accession>A0AAD5X6D5</accession>
<dbReference type="GO" id="GO:0004553">
    <property type="term" value="F:hydrolase activity, hydrolyzing O-glycosyl compounds"/>
    <property type="evidence" value="ECO:0007669"/>
    <property type="project" value="InterPro"/>
</dbReference>
<dbReference type="PANTHER" id="PTHR23421">
    <property type="entry name" value="BETA-GALACTOSIDASE RELATED"/>
    <property type="match status" value="1"/>
</dbReference>
<evidence type="ECO:0000256" key="3">
    <source>
        <dbReference type="SAM" id="Phobius"/>
    </source>
</evidence>
<dbReference type="Proteomes" id="UP001212841">
    <property type="component" value="Unassembled WGS sequence"/>
</dbReference>
<dbReference type="Gene3D" id="3.20.20.80">
    <property type="entry name" value="Glycosidases"/>
    <property type="match status" value="1"/>
</dbReference>
<protein>
    <recommendedName>
        <fullName evidence="4">Glycoside hydrolase 35 catalytic domain-containing protein</fullName>
    </recommendedName>
</protein>
<dbReference type="Pfam" id="PF01301">
    <property type="entry name" value="Glyco_hydro_35"/>
    <property type="match status" value="2"/>
</dbReference>
<dbReference type="GO" id="GO:0005975">
    <property type="term" value="P:carbohydrate metabolic process"/>
    <property type="evidence" value="ECO:0007669"/>
    <property type="project" value="InterPro"/>
</dbReference>
<keyword evidence="3" id="KW-0472">Membrane</keyword>
<keyword evidence="3" id="KW-0812">Transmembrane</keyword>
<feature type="transmembrane region" description="Helical" evidence="3">
    <location>
        <begin position="6"/>
        <end position="24"/>
    </location>
</feature>
<evidence type="ECO:0000313" key="5">
    <source>
        <dbReference type="EMBL" id="KAJ3053237.1"/>
    </source>
</evidence>
<comment type="similarity">
    <text evidence="1 2">Belongs to the glycosyl hydrolase 35 family.</text>
</comment>
<keyword evidence="6" id="KW-1185">Reference proteome</keyword>
<dbReference type="InterPro" id="IPR008979">
    <property type="entry name" value="Galactose-bd-like_sf"/>
</dbReference>
<reference evidence="5" key="1">
    <citation type="submission" date="2020-05" db="EMBL/GenBank/DDBJ databases">
        <title>Phylogenomic resolution of chytrid fungi.</title>
        <authorList>
            <person name="Stajich J.E."/>
            <person name="Amses K."/>
            <person name="Simmons R."/>
            <person name="Seto K."/>
            <person name="Myers J."/>
            <person name="Bonds A."/>
            <person name="Quandt C.A."/>
            <person name="Barry K."/>
            <person name="Liu P."/>
            <person name="Grigoriev I."/>
            <person name="Longcore J.E."/>
            <person name="James T.Y."/>
        </authorList>
    </citation>
    <scope>NUCLEOTIDE SEQUENCE</scope>
    <source>
        <strain evidence="5">JEL0318</strain>
    </source>
</reference>
<evidence type="ECO:0000259" key="4">
    <source>
        <dbReference type="Pfam" id="PF01301"/>
    </source>
</evidence>
<evidence type="ECO:0000256" key="1">
    <source>
        <dbReference type="ARBA" id="ARBA00009809"/>
    </source>
</evidence>
<feature type="domain" description="Glycoside hydrolase 35 catalytic" evidence="4">
    <location>
        <begin position="57"/>
        <end position="216"/>
    </location>
</feature>
<organism evidence="5 6">
    <name type="scientific">Rhizophlyctis rosea</name>
    <dbReference type="NCBI Taxonomy" id="64517"/>
    <lineage>
        <taxon>Eukaryota</taxon>
        <taxon>Fungi</taxon>
        <taxon>Fungi incertae sedis</taxon>
        <taxon>Chytridiomycota</taxon>
        <taxon>Chytridiomycota incertae sedis</taxon>
        <taxon>Chytridiomycetes</taxon>
        <taxon>Rhizophlyctidales</taxon>
        <taxon>Rhizophlyctidaceae</taxon>
        <taxon>Rhizophlyctis</taxon>
    </lineage>
</organism>
<name>A0AAD5X6D5_9FUNG</name>
<dbReference type="InterPro" id="IPR031330">
    <property type="entry name" value="Gly_Hdrlase_35_cat"/>
</dbReference>
<evidence type="ECO:0000256" key="2">
    <source>
        <dbReference type="RuleBase" id="RU003679"/>
    </source>
</evidence>
<keyword evidence="3" id="KW-1133">Transmembrane helix</keyword>
<dbReference type="SUPFAM" id="SSF49785">
    <property type="entry name" value="Galactose-binding domain-like"/>
    <property type="match status" value="1"/>
</dbReference>
<sequence length="1077" mass="121193">MSPLAILITVLMILIVVIALILLLNRYVSLGSLPITTASVAYDRFKYGHILTWDKHSLILHGKRTLILGGEFHYWRVPDRDRWHPILRQYKNAGLNTIRIYFHWGWHSPDEGVYHFDGNRDIDYLLSLAEKIGLYVLAAPGPYLCAETQAGGIPQWLVAKRHIRIRHSLFSFFRLYDPRYSHYSAQWFQAILPIFRRHQITNNPNGCLIGLQIENESFEMFKWIPLGLHDDMRFLAKVARAEGITVPLFHNDGWEAGSFVARDEGYRVLGKPSFGFDLYSFDKYIVWCPTSSPMAAITGGAPDKSGWGEWDPANVEGALDNVEATVRRFGGGAAESPIFIPELQGGWFNHYTMKHTYDDVYTYYGETFTNLVLNSVLAQGSTLLSFYMFYGGTNWGTIGDPDVYTSYDYSASIREHGFLSGRGRQLRLGLAFARSFSDYLTQTEPLHSSDSSRHAVTICTSTPRLLHRQRIAVGNDQPVQFAFFRNFADPDSKRASVDVRWRGGDVERRLTMGTRLSWKHSYVGIAGYTAANGLFLVMSTLPIHCRTRLGNDVEIWVVQSDEKVSGSLAFKGAVDIKGTLDATVELVDGASVVSFGKSVGYASVTRAGAFDAPLYILALSEHDLYTFVPAFESASSVFPVALLWGASVLDYDVRTKTLDVERLQGEQTCIMVVSAEMGVPNEFETVTEDSSFAGFPYLYARTYPEDVPTSIEKPDFHTWQVSEIVDRANLESLSDPSSPWGDQLPWMNLPMRFGDRPAVDLIDLGFTSGHALYRHKFDLHHQPSKDLKLRINIRHRLTIYVNDHLLGGHITYSLAAYSAGSKNGPDIGVIGGMKTYTIPHTFLRTGANQIILLVESFGMNRQPFAVNDVRNPRGVLYAKLSGVGIRNSSWSVAGVDVRSLKDVFNHDGVPRVVEEEGAEREWKGFPPYDDQKERIPTIKIERYWGGFPTYFRATLDLPDAIRLIGWEGGEVEIGKLHVPLRLHVRGEATAYISVRGRNETSTLIARYYGNGDSPQHDFLIPEGLLVRKGNIFEFLVYGRDGIVIEVKEWRVRMWSGNLEKGGVSLISEGDRVQLFDL</sequence>
<dbReference type="InterPro" id="IPR001944">
    <property type="entry name" value="Glycoside_Hdrlase_35"/>
</dbReference>
<gene>
    <name evidence="5" type="ORF">HK097_004746</name>
</gene>
<dbReference type="InterPro" id="IPR017853">
    <property type="entry name" value="GH"/>
</dbReference>
<dbReference type="AlphaFoldDB" id="A0AAD5X6D5"/>
<dbReference type="EMBL" id="JADGJD010000225">
    <property type="protein sequence ID" value="KAJ3053237.1"/>
    <property type="molecule type" value="Genomic_DNA"/>
</dbReference>
<dbReference type="Gene3D" id="2.60.120.260">
    <property type="entry name" value="Galactose-binding domain-like"/>
    <property type="match status" value="1"/>
</dbReference>